<feature type="transmembrane region" description="Helical" evidence="5">
    <location>
        <begin position="48"/>
        <end position="81"/>
    </location>
</feature>
<proteinExistence type="predicted"/>
<comment type="subcellular location">
    <subcellularLocation>
        <location evidence="1">Endomembrane system</location>
        <topology evidence="1">Multi-pass membrane protein</topology>
    </subcellularLocation>
</comment>
<evidence type="ECO:0000256" key="1">
    <source>
        <dbReference type="ARBA" id="ARBA00004127"/>
    </source>
</evidence>
<dbReference type="InterPro" id="IPR007318">
    <property type="entry name" value="Phopholipid_MeTrfase"/>
</dbReference>
<dbReference type="PANTHER" id="PTHR43847">
    <property type="entry name" value="BLL3993 PROTEIN"/>
    <property type="match status" value="1"/>
</dbReference>
<feature type="non-terminal residue" evidence="6">
    <location>
        <position position="1"/>
    </location>
</feature>
<name>A0A3B0SMY5_9ZZZZ</name>
<sequence>GVGVAVAGSALTVWAVVLHGSRLSPLPFPVDGAPVIDSGPYRYVRHPMYSGIVLFTLGVGLAYGKPIVLLSSLTFLVFFVAKSGHEEDMMIEHMDGYREYRTRVPWRIIPYVV</sequence>
<evidence type="ECO:0000256" key="2">
    <source>
        <dbReference type="ARBA" id="ARBA00022692"/>
    </source>
</evidence>
<dbReference type="AlphaFoldDB" id="A0A3B0SMY5"/>
<evidence type="ECO:0000256" key="5">
    <source>
        <dbReference type="SAM" id="Phobius"/>
    </source>
</evidence>
<dbReference type="Gene3D" id="1.20.120.1630">
    <property type="match status" value="1"/>
</dbReference>
<keyword evidence="4 5" id="KW-0472">Membrane</keyword>
<dbReference type="GO" id="GO:0012505">
    <property type="term" value="C:endomembrane system"/>
    <property type="evidence" value="ECO:0007669"/>
    <property type="project" value="UniProtKB-SubCell"/>
</dbReference>
<accession>A0A3B0SMY5</accession>
<evidence type="ECO:0000256" key="3">
    <source>
        <dbReference type="ARBA" id="ARBA00022989"/>
    </source>
</evidence>
<gene>
    <name evidence="6" type="ORF">MNBD_ACTINO01-487</name>
</gene>
<dbReference type="InterPro" id="IPR052527">
    <property type="entry name" value="Metal_cation-efflux_comp"/>
</dbReference>
<reference evidence="6" key="1">
    <citation type="submission" date="2018-06" db="EMBL/GenBank/DDBJ databases">
        <authorList>
            <person name="Zhirakovskaya E."/>
        </authorList>
    </citation>
    <scope>NUCLEOTIDE SEQUENCE</scope>
</reference>
<evidence type="ECO:0008006" key="7">
    <source>
        <dbReference type="Google" id="ProtNLM"/>
    </source>
</evidence>
<dbReference type="Pfam" id="PF04191">
    <property type="entry name" value="PEMT"/>
    <property type="match status" value="1"/>
</dbReference>
<dbReference type="EMBL" id="UOEI01000327">
    <property type="protein sequence ID" value="VAW02347.1"/>
    <property type="molecule type" value="Genomic_DNA"/>
</dbReference>
<evidence type="ECO:0000256" key="4">
    <source>
        <dbReference type="ARBA" id="ARBA00023136"/>
    </source>
</evidence>
<evidence type="ECO:0000313" key="6">
    <source>
        <dbReference type="EMBL" id="VAW02347.1"/>
    </source>
</evidence>
<protein>
    <recommendedName>
        <fullName evidence="7">Isoprenylcysteine carboxylmethyltransferase family protein</fullName>
    </recommendedName>
</protein>
<keyword evidence="3 5" id="KW-1133">Transmembrane helix</keyword>
<keyword evidence="2 5" id="KW-0812">Transmembrane</keyword>
<dbReference type="PANTHER" id="PTHR43847:SF1">
    <property type="entry name" value="BLL3993 PROTEIN"/>
    <property type="match status" value="1"/>
</dbReference>
<organism evidence="6">
    <name type="scientific">hydrothermal vent metagenome</name>
    <dbReference type="NCBI Taxonomy" id="652676"/>
    <lineage>
        <taxon>unclassified sequences</taxon>
        <taxon>metagenomes</taxon>
        <taxon>ecological metagenomes</taxon>
    </lineage>
</organism>